<dbReference type="KEGG" id="cja:CJA_2791"/>
<evidence type="ECO:0000313" key="17">
    <source>
        <dbReference type="Proteomes" id="UP000001036"/>
    </source>
</evidence>
<evidence type="ECO:0000256" key="8">
    <source>
        <dbReference type="ARBA" id="ARBA00023136"/>
    </source>
</evidence>
<dbReference type="Proteomes" id="UP000001036">
    <property type="component" value="Chromosome"/>
</dbReference>
<dbReference type="Pfam" id="PF06295">
    <property type="entry name" value="ZapG-like"/>
    <property type="match status" value="1"/>
</dbReference>
<dbReference type="eggNOG" id="COG3105">
    <property type="taxonomic scope" value="Bacteria"/>
</dbReference>
<dbReference type="HOGENOM" id="CLU_122326_1_0_6"/>
<evidence type="ECO:0000313" key="16">
    <source>
        <dbReference type="EMBL" id="ACE84404.1"/>
    </source>
</evidence>
<dbReference type="RefSeq" id="WP_012488385.1">
    <property type="nucleotide sequence ID" value="NC_010995.1"/>
</dbReference>
<keyword evidence="7 15" id="KW-1133">Transmembrane helix</keyword>
<feature type="region of interest" description="Disordered" evidence="14">
    <location>
        <begin position="114"/>
        <end position="168"/>
    </location>
</feature>
<sequence length="168" mass="18467">MYSLSTLIITGFVCLLAGGALGALALYVFRQQLLGQSIEQQLHQAQSELQAYQRSVAEHFSQTSTLVNNLTQAYREVHEHLANGALKLATPAISRQILDSANTGATGSTQAYISEQQIEPPRDWAPKTPGSKGALSEDYDLHDEHERTPRVATESADDYDFDGKANRY</sequence>
<evidence type="ECO:0000256" key="4">
    <source>
        <dbReference type="ARBA" id="ARBA00022618"/>
    </source>
</evidence>
<name>B3PBM4_CELJU</name>
<keyword evidence="6" id="KW-0133">Cell shape</keyword>
<evidence type="ECO:0000256" key="15">
    <source>
        <dbReference type="SAM" id="Phobius"/>
    </source>
</evidence>
<keyword evidence="3" id="KW-0997">Cell inner membrane</keyword>
<dbReference type="GO" id="GO:0008360">
    <property type="term" value="P:regulation of cell shape"/>
    <property type="evidence" value="ECO:0007669"/>
    <property type="project" value="UniProtKB-KW"/>
</dbReference>
<dbReference type="OrthoDB" id="7068713at2"/>
<evidence type="ECO:0000256" key="5">
    <source>
        <dbReference type="ARBA" id="ARBA00022692"/>
    </source>
</evidence>
<evidence type="ECO:0000256" key="9">
    <source>
        <dbReference type="ARBA" id="ARBA00023306"/>
    </source>
</evidence>
<keyword evidence="9" id="KW-0131">Cell cycle</keyword>
<keyword evidence="5 15" id="KW-0812">Transmembrane</keyword>
<protein>
    <recommendedName>
        <fullName evidence="11">Z-ring associated protein G</fullName>
    </recommendedName>
    <alternativeName>
        <fullName evidence="12">Cell division protein ZapG</fullName>
    </alternativeName>
</protein>
<proteinExistence type="inferred from homology"/>
<keyword evidence="2" id="KW-1003">Cell membrane</keyword>
<dbReference type="STRING" id="498211.CJA_2791"/>
<dbReference type="GO" id="GO:0051301">
    <property type="term" value="P:cell division"/>
    <property type="evidence" value="ECO:0007669"/>
    <property type="project" value="UniProtKB-KW"/>
</dbReference>
<gene>
    <name evidence="16" type="ordered locus">CJA_2791</name>
</gene>
<keyword evidence="8 15" id="KW-0472">Membrane</keyword>
<evidence type="ECO:0000256" key="3">
    <source>
        <dbReference type="ARBA" id="ARBA00022519"/>
    </source>
</evidence>
<feature type="coiled-coil region" evidence="13">
    <location>
        <begin position="35"/>
        <end position="62"/>
    </location>
</feature>
<evidence type="ECO:0000256" key="7">
    <source>
        <dbReference type="ARBA" id="ARBA00022989"/>
    </source>
</evidence>
<evidence type="ECO:0000256" key="6">
    <source>
        <dbReference type="ARBA" id="ARBA00022960"/>
    </source>
</evidence>
<reference evidence="16 17" key="1">
    <citation type="journal article" date="2008" name="J. Bacteriol.">
        <title>Insights into plant cell wall degradation from the genome sequence of the soil bacterium Cellvibrio japonicus.</title>
        <authorList>
            <person name="Deboy R.T."/>
            <person name="Mongodin E.F."/>
            <person name="Fouts D.E."/>
            <person name="Tailford L.E."/>
            <person name="Khouri H."/>
            <person name="Emerson J.B."/>
            <person name="Mohamoud Y."/>
            <person name="Watkins K."/>
            <person name="Henrissat B."/>
            <person name="Gilbert H.J."/>
            <person name="Nelson K.E."/>
        </authorList>
    </citation>
    <scope>NUCLEOTIDE SEQUENCE [LARGE SCALE GENOMIC DNA]</scope>
    <source>
        <strain evidence="16 17">Ueda107</strain>
    </source>
</reference>
<feature type="transmembrane region" description="Helical" evidence="15">
    <location>
        <begin position="6"/>
        <end position="29"/>
    </location>
</feature>
<accession>B3PBM4</accession>
<evidence type="ECO:0000256" key="13">
    <source>
        <dbReference type="SAM" id="Coils"/>
    </source>
</evidence>
<evidence type="ECO:0000256" key="14">
    <source>
        <dbReference type="SAM" id="MobiDB-lite"/>
    </source>
</evidence>
<evidence type="ECO:0000256" key="2">
    <source>
        <dbReference type="ARBA" id="ARBA00022475"/>
    </source>
</evidence>
<dbReference type="PANTHER" id="PTHR39579:SF1">
    <property type="entry name" value="INNER MEMBRANE PROTEIN YHCB"/>
    <property type="match status" value="1"/>
</dbReference>
<keyword evidence="13" id="KW-0175">Coiled coil</keyword>
<comment type="similarity">
    <text evidence="10">Belongs to the ZapG family.</text>
</comment>
<keyword evidence="17" id="KW-1185">Reference proteome</keyword>
<evidence type="ECO:0000256" key="1">
    <source>
        <dbReference type="ARBA" id="ARBA00004377"/>
    </source>
</evidence>
<evidence type="ECO:0000256" key="12">
    <source>
        <dbReference type="ARBA" id="ARBA00035727"/>
    </source>
</evidence>
<keyword evidence="4" id="KW-0132">Cell division</keyword>
<dbReference type="EMBL" id="CP000934">
    <property type="protein sequence ID" value="ACE84404.1"/>
    <property type="molecule type" value="Genomic_DNA"/>
</dbReference>
<evidence type="ECO:0000256" key="11">
    <source>
        <dbReference type="ARBA" id="ARBA00035703"/>
    </source>
</evidence>
<organism evidence="16 17">
    <name type="scientific">Cellvibrio japonicus (strain Ueda107)</name>
    <name type="common">Pseudomonas fluorescens subsp. cellulosa</name>
    <dbReference type="NCBI Taxonomy" id="498211"/>
    <lineage>
        <taxon>Bacteria</taxon>
        <taxon>Pseudomonadati</taxon>
        <taxon>Pseudomonadota</taxon>
        <taxon>Gammaproteobacteria</taxon>
        <taxon>Cellvibrionales</taxon>
        <taxon>Cellvibrionaceae</taxon>
        <taxon>Cellvibrio</taxon>
    </lineage>
</organism>
<evidence type="ECO:0000256" key="10">
    <source>
        <dbReference type="ARBA" id="ARBA00035657"/>
    </source>
</evidence>
<comment type="subcellular location">
    <subcellularLocation>
        <location evidence="1">Cell inner membrane</location>
        <topology evidence="1">Single-pass membrane protein</topology>
    </subcellularLocation>
</comment>
<dbReference type="PANTHER" id="PTHR39579">
    <property type="entry name" value="INNER MEMBRANE PROTEIN YHCB"/>
    <property type="match status" value="1"/>
</dbReference>
<dbReference type="InterPro" id="IPR009386">
    <property type="entry name" value="ZapG-like"/>
</dbReference>
<dbReference type="AlphaFoldDB" id="B3PBM4"/>
<dbReference type="GO" id="GO:0005886">
    <property type="term" value="C:plasma membrane"/>
    <property type="evidence" value="ECO:0007669"/>
    <property type="project" value="UniProtKB-SubCell"/>
</dbReference>